<feature type="non-terminal residue" evidence="2">
    <location>
        <position position="305"/>
    </location>
</feature>
<name>A0ABX0H3Q5_9ACTN</name>
<comment type="caution">
    <text evidence="2">The sequence shown here is derived from an EMBL/GenBank/DDBJ whole genome shotgun (WGS) entry which is preliminary data.</text>
</comment>
<dbReference type="EMBL" id="JAANNP010000189">
    <property type="protein sequence ID" value="NHC16501.1"/>
    <property type="molecule type" value="Genomic_DNA"/>
</dbReference>
<dbReference type="InterPro" id="IPR000160">
    <property type="entry name" value="GGDEF_dom"/>
</dbReference>
<dbReference type="Gene3D" id="3.30.70.270">
    <property type="match status" value="1"/>
</dbReference>
<dbReference type="Pfam" id="PF08448">
    <property type="entry name" value="PAS_4"/>
    <property type="match status" value="1"/>
</dbReference>
<organism evidence="2 3">
    <name type="scientific">Motilibacter deserti</name>
    <dbReference type="NCBI Taxonomy" id="2714956"/>
    <lineage>
        <taxon>Bacteria</taxon>
        <taxon>Bacillati</taxon>
        <taxon>Actinomycetota</taxon>
        <taxon>Actinomycetes</taxon>
        <taxon>Motilibacterales</taxon>
        <taxon>Motilibacteraceae</taxon>
        <taxon>Motilibacter</taxon>
    </lineage>
</organism>
<dbReference type="SUPFAM" id="SSF55785">
    <property type="entry name" value="PYP-like sensor domain (PAS domain)"/>
    <property type="match status" value="1"/>
</dbReference>
<dbReference type="RefSeq" id="WP_166284932.1">
    <property type="nucleotide sequence ID" value="NZ_JAANNP010000189.1"/>
</dbReference>
<evidence type="ECO:0000313" key="2">
    <source>
        <dbReference type="EMBL" id="NHC16501.1"/>
    </source>
</evidence>
<dbReference type="Proteomes" id="UP000800981">
    <property type="component" value="Unassembled WGS sequence"/>
</dbReference>
<sequence length="305" mass="33297">MSIAQWGTVAPPIDYAGIFHVTTTPCLILDADFTILDANPAYLRMTNRRPEELIGRYFFAAFPANPADPESEGARHLRASLERVRDTGRPHTLELQKFDIPSTVPGRFVERFWSPTNLPVLNDRGETALILHRVLDVTDFVLNQRADTDGTAAAAADAESDLVARAWELQQLNAALRDARDQLSARAHFDPLTGLLVRSVFLEAVGDALARIPARAGHPVAVLFVDLDRLKSVNDTYGHGAGDQLIRCAAERLKASVRPNDAVGRLGGDEFVVLLGELRNKDEATVVAERILENLSAPAQLAPGL</sequence>
<dbReference type="InterPro" id="IPR052163">
    <property type="entry name" value="DGC-Regulatory_Protein"/>
</dbReference>
<dbReference type="InterPro" id="IPR013656">
    <property type="entry name" value="PAS_4"/>
</dbReference>
<dbReference type="InterPro" id="IPR043128">
    <property type="entry name" value="Rev_trsase/Diguanyl_cyclase"/>
</dbReference>
<keyword evidence="3" id="KW-1185">Reference proteome</keyword>
<dbReference type="PROSITE" id="PS50887">
    <property type="entry name" value="GGDEF"/>
    <property type="match status" value="1"/>
</dbReference>
<dbReference type="InterPro" id="IPR035965">
    <property type="entry name" value="PAS-like_dom_sf"/>
</dbReference>
<protein>
    <submittedName>
        <fullName evidence="2">Diguanylate cyclase</fullName>
    </submittedName>
</protein>
<dbReference type="CDD" id="cd00130">
    <property type="entry name" value="PAS"/>
    <property type="match status" value="1"/>
</dbReference>
<gene>
    <name evidence="2" type="ORF">G9H71_22190</name>
</gene>
<dbReference type="NCBIfam" id="TIGR00254">
    <property type="entry name" value="GGDEF"/>
    <property type="match status" value="1"/>
</dbReference>
<dbReference type="InterPro" id="IPR000014">
    <property type="entry name" value="PAS"/>
</dbReference>
<dbReference type="SMART" id="SM00091">
    <property type="entry name" value="PAS"/>
    <property type="match status" value="1"/>
</dbReference>
<feature type="domain" description="GGDEF" evidence="1">
    <location>
        <begin position="218"/>
        <end position="305"/>
    </location>
</feature>
<reference evidence="2 3" key="1">
    <citation type="submission" date="2020-03" db="EMBL/GenBank/DDBJ databases">
        <title>Two novel Motilibacter sp.</title>
        <authorList>
            <person name="Liu S."/>
        </authorList>
    </citation>
    <scope>NUCLEOTIDE SEQUENCE [LARGE SCALE GENOMIC DNA]</scope>
    <source>
        <strain evidence="2 3">E257</strain>
    </source>
</reference>
<dbReference type="SMART" id="SM00267">
    <property type="entry name" value="GGDEF"/>
    <property type="match status" value="1"/>
</dbReference>
<dbReference type="Pfam" id="PF00990">
    <property type="entry name" value="GGDEF"/>
    <property type="match status" value="1"/>
</dbReference>
<proteinExistence type="predicted"/>
<accession>A0ABX0H3Q5</accession>
<evidence type="ECO:0000259" key="1">
    <source>
        <dbReference type="PROSITE" id="PS50887"/>
    </source>
</evidence>
<dbReference type="PANTHER" id="PTHR46663:SF3">
    <property type="entry name" value="SLL0267 PROTEIN"/>
    <property type="match status" value="1"/>
</dbReference>
<dbReference type="SUPFAM" id="SSF55073">
    <property type="entry name" value="Nucleotide cyclase"/>
    <property type="match status" value="1"/>
</dbReference>
<dbReference type="CDD" id="cd01949">
    <property type="entry name" value="GGDEF"/>
    <property type="match status" value="1"/>
</dbReference>
<dbReference type="InterPro" id="IPR029787">
    <property type="entry name" value="Nucleotide_cyclase"/>
</dbReference>
<dbReference type="Gene3D" id="3.30.450.20">
    <property type="entry name" value="PAS domain"/>
    <property type="match status" value="1"/>
</dbReference>
<evidence type="ECO:0000313" key="3">
    <source>
        <dbReference type="Proteomes" id="UP000800981"/>
    </source>
</evidence>
<dbReference type="PANTHER" id="PTHR46663">
    <property type="entry name" value="DIGUANYLATE CYCLASE DGCT-RELATED"/>
    <property type="match status" value="1"/>
</dbReference>